<dbReference type="EMBL" id="WWBZ02000001">
    <property type="protein sequence ID" value="KAF4314334.1"/>
    <property type="molecule type" value="Genomic_DNA"/>
</dbReference>
<dbReference type="GO" id="GO:0016787">
    <property type="term" value="F:hydrolase activity"/>
    <property type="evidence" value="ECO:0007669"/>
    <property type="project" value="UniProtKB-KW"/>
</dbReference>
<reference evidence="2" key="1">
    <citation type="submission" date="2020-04" db="EMBL/GenBank/DDBJ databases">
        <title>Genome Assembly and Annotation of Botryosphaeria dothidea sdau 11-99, a Latent Pathogen of Apple Fruit Ring Rot in China.</title>
        <authorList>
            <person name="Yu C."/>
            <person name="Diao Y."/>
            <person name="Lu Q."/>
            <person name="Zhao J."/>
            <person name="Cui S."/>
            <person name="Peng C."/>
            <person name="He B."/>
            <person name="Liu H."/>
        </authorList>
    </citation>
    <scope>NUCLEOTIDE SEQUENCE [LARGE SCALE GENOMIC DNA]</scope>
    <source>
        <strain evidence="2">Sdau11-99</strain>
    </source>
</reference>
<dbReference type="Pfam" id="PF07859">
    <property type="entry name" value="Abhydrolase_3"/>
    <property type="match status" value="1"/>
</dbReference>
<protein>
    <submittedName>
        <fullName evidence="2">Alpha beta hydrolase fold-3 domain-containing protein</fullName>
    </submittedName>
</protein>
<dbReference type="InterPro" id="IPR029058">
    <property type="entry name" value="AB_hydrolase_fold"/>
</dbReference>
<feature type="domain" description="Alpha/beta hydrolase fold-3" evidence="1">
    <location>
        <begin position="81"/>
        <end position="165"/>
    </location>
</feature>
<dbReference type="SUPFAM" id="SSF53474">
    <property type="entry name" value="alpha/beta-Hydrolases"/>
    <property type="match status" value="1"/>
</dbReference>
<name>A0A8H4N7N5_9PEZI</name>
<proteinExistence type="predicted"/>
<sequence length="194" mass="20601">MATENLLPRPPFDPDIMASMLALPPTSDDLTTADIPAQREAVEQMLSARTAALLSDPSITHTEHTIHGPRRIGASSRPSWAAGCVWSGRQNAFGWGCLLDGSEGGADCYAAPARAADLAGLPEAFVDVSSTEVFRDDAVAYVGRLLECGVQAELHVWPGGPHGFHGLAPAARVSRAANEPQEAWVRRVLRPVGE</sequence>
<dbReference type="Proteomes" id="UP000572817">
    <property type="component" value="Unassembled WGS sequence"/>
</dbReference>
<gene>
    <name evidence="2" type="ORF">GTA08_BOTSDO00162</name>
</gene>
<dbReference type="Gene3D" id="3.40.50.1820">
    <property type="entry name" value="alpha/beta hydrolase"/>
    <property type="match status" value="1"/>
</dbReference>
<evidence type="ECO:0000313" key="3">
    <source>
        <dbReference type="Proteomes" id="UP000572817"/>
    </source>
</evidence>
<accession>A0A8H4N7N5</accession>
<organism evidence="2 3">
    <name type="scientific">Botryosphaeria dothidea</name>
    <dbReference type="NCBI Taxonomy" id="55169"/>
    <lineage>
        <taxon>Eukaryota</taxon>
        <taxon>Fungi</taxon>
        <taxon>Dikarya</taxon>
        <taxon>Ascomycota</taxon>
        <taxon>Pezizomycotina</taxon>
        <taxon>Dothideomycetes</taxon>
        <taxon>Dothideomycetes incertae sedis</taxon>
        <taxon>Botryosphaeriales</taxon>
        <taxon>Botryosphaeriaceae</taxon>
        <taxon>Botryosphaeria</taxon>
    </lineage>
</organism>
<keyword evidence="2" id="KW-0378">Hydrolase</keyword>
<dbReference type="AlphaFoldDB" id="A0A8H4N7N5"/>
<evidence type="ECO:0000313" key="2">
    <source>
        <dbReference type="EMBL" id="KAF4314334.1"/>
    </source>
</evidence>
<comment type="caution">
    <text evidence="2">The sequence shown here is derived from an EMBL/GenBank/DDBJ whole genome shotgun (WGS) entry which is preliminary data.</text>
</comment>
<keyword evidence="3" id="KW-1185">Reference proteome</keyword>
<evidence type="ECO:0000259" key="1">
    <source>
        <dbReference type="Pfam" id="PF07859"/>
    </source>
</evidence>
<dbReference type="OrthoDB" id="433474at2759"/>
<dbReference type="InterPro" id="IPR013094">
    <property type="entry name" value="AB_hydrolase_3"/>
</dbReference>